<feature type="compositionally biased region" description="Basic and acidic residues" evidence="5">
    <location>
        <begin position="1388"/>
        <end position="1471"/>
    </location>
</feature>
<gene>
    <name evidence="10" type="ORF">PGLA2088_LOCUS18822</name>
</gene>
<proteinExistence type="inferred from homology"/>
<comment type="subcellular location">
    <subcellularLocation>
        <location evidence="1">Nucleus</location>
    </subcellularLocation>
</comment>
<dbReference type="GO" id="GO:0006406">
    <property type="term" value="P:mRNA export from nucleus"/>
    <property type="evidence" value="ECO:0007669"/>
    <property type="project" value="InterPro"/>
</dbReference>
<comment type="caution">
    <text evidence="10">The sequence shown here is derived from an EMBL/GenBank/DDBJ whole genome shotgun (WGS) entry which is preliminary data.</text>
</comment>
<dbReference type="PANTHER" id="PTHR21597:SF0">
    <property type="entry name" value="THO COMPLEX SUBUNIT 2"/>
    <property type="match status" value="1"/>
</dbReference>
<feature type="domain" description="THO complex subunit 2 N-terminal" evidence="9">
    <location>
        <begin position="514"/>
        <end position="648"/>
    </location>
</feature>
<dbReference type="InterPro" id="IPR021726">
    <property type="entry name" value="THO_THOC2_N"/>
</dbReference>
<evidence type="ECO:0000313" key="11">
    <source>
        <dbReference type="Proteomes" id="UP000626109"/>
    </source>
</evidence>
<feature type="signal peptide" evidence="6">
    <location>
        <begin position="1"/>
        <end position="17"/>
    </location>
</feature>
<evidence type="ECO:0000256" key="1">
    <source>
        <dbReference type="ARBA" id="ARBA00004123"/>
    </source>
</evidence>
<comment type="similarity">
    <text evidence="2">Belongs to the THOC2 family.</text>
</comment>
<dbReference type="InterPro" id="IPR040007">
    <property type="entry name" value="Tho2"/>
</dbReference>
<dbReference type="EMBL" id="CAJNNW010024758">
    <property type="protein sequence ID" value="CAE8674109.1"/>
    <property type="molecule type" value="Genomic_DNA"/>
</dbReference>
<name>A0A813JC54_POLGL</name>
<evidence type="ECO:0000256" key="6">
    <source>
        <dbReference type="SAM" id="SignalP"/>
    </source>
</evidence>
<keyword evidence="6" id="KW-0732">Signal</keyword>
<evidence type="ECO:0000259" key="9">
    <source>
        <dbReference type="Pfam" id="PF16134"/>
    </source>
</evidence>
<evidence type="ECO:0000256" key="3">
    <source>
        <dbReference type="ARBA" id="ARBA00019596"/>
    </source>
</evidence>
<accession>A0A813JC54</accession>
<sequence>MGCVCFFEILVFQCCFAMLSFLDQAFIWRWGGAPHGGRTRWPLADKSRLRVLPPMSAEYTLFIPRKDADAASWKVDLEEKTLALNALVKAGKEKHADLELFLTEVVWAALRGDLPVPKVVEFLAKSPVASQDSLQRLFTDVLWLVGLGVSEAPANREMRDEFSSLCTQLESKAVLPRQVLALGLETDSVPATVCQVALLRKKQNQAKTKARYTITRFNLLREHSECYARLLHLLDRLATLEFEPDATEEQVSQSKNVLIEDVVRLIGFSNLCPNRIIGMALDIYERRLLEADPCPLAEPLVDLLRRFPKKRLTEVVVFQLLAHGPAPSAGGKDLKPPPQPRPSQFLAIAALISLGLVDLDELWTYLDPADSVIKQIGSDLMSKYEDELSSLSKIDLASSSTEKGASFQRDLQAFNRAGHQKFRLAAALISVNDWRSAQKVLLQLQTLCKPVLNHFIRSALSDLLKWLIQPLLRPGQLRSPHSEKPTLETTFGCVRRFSLGLQIPVSEGQVPVALQQVTEVSQLLPALRQILDHLEYFLHTDLHLLTSLWKVLNLTLRRPEKGTSGVAGPAVMDDGLVAVVYRNLLPASSLVLHNASLSELMWSVMSQLSVFQRFLIYSCWETMYDSFMLKFVHDKTKMATKQILKRVVANADRKDTISHQSHFHICKLCHSNPIPCIEVMMRDIEIGFNVNMIMPYVECTNRCSEMTADAMGFVLTRMCSRPITETRVFLNQGDATLSPWLTNLAEFVGRFYKKHPQTDLVGLLSVVTKRINSEVPENGSSSGGMPQKQYKGESLIRVILENLIEFMGGHVTVRDLTPEQLTCLAGGSRLKTESVSYGKREDQTRKERARKLLFEAIVDLGLVPILWYSLSQQRHHFLSEEFSEANSGGGGLKLLALLFDGNHECFLKITEFLAQACTREKYMSLLPAFEEVFTMFKPALAFLVIRHGLMPYGRAMSAAARAAATAATTESGGTSIQLVLPQVEVDTQKDLERVVRLYQPKPLEEYGLSMQFYVTFWRLSLQDIFMPTEGYEKSTGQINTTIRQIEMNKFKMERDKDYAHNRDYKNLKKEGLRLKDFHNKLKEEQLLHKLNHEKVLARLELEKDQWFRKPGPTATSAFVSEMLCPRVLTSYSDAMFCCRFVRLLIKLKTPGFQLLDFYNCWTIMLTQNILCCSEREAQIFGVFLREMMAYIYSLRKSEKIYEAEMKDNPCFHRNYYEEPANAAVVEFAKYTDISKGHAKWEGRIYKAVRQGLDSEDWMEKRNVLLLLSQSCESFPIVDKYGKLILQCAENMRDKEEMSDIKTLAMSLCVKLKVCSAHWVDKQPESDKAAERKDQSSSGKEPRSRHGTGVKNPLAMVGTSAAASSQAPAPASKATSSQAPRNGDANGGGEKRPREEVGDGREPKYGKESKEAKDKEGKAKSRDRTEPKVPKEARDPKESRGSEKDAGPKRALDRGVREKDRDRAKSAGDKDNGSAGAASLKDAAGRGSAAGSGNSVVINLDERSEKRQRRSERDGDSHGAAAPAPAHSDRYSSRHGSSSSARNALAAPDAGSSSRTVTSGSGHDHSVRRSSAHAAGSARHEHRSRR</sequence>
<protein>
    <recommendedName>
        <fullName evidence="3">THO complex subunit 2</fullName>
    </recommendedName>
</protein>
<reference evidence="10" key="1">
    <citation type="submission" date="2021-02" db="EMBL/GenBank/DDBJ databases">
        <authorList>
            <person name="Dougan E. K."/>
            <person name="Rhodes N."/>
            <person name="Thang M."/>
            <person name="Chan C."/>
        </authorList>
    </citation>
    <scope>NUCLEOTIDE SEQUENCE</scope>
</reference>
<evidence type="ECO:0000259" key="8">
    <source>
        <dbReference type="Pfam" id="PF11732"/>
    </source>
</evidence>
<dbReference type="GO" id="GO:0003729">
    <property type="term" value="F:mRNA binding"/>
    <property type="evidence" value="ECO:0007669"/>
    <property type="project" value="TreeGrafter"/>
</dbReference>
<evidence type="ECO:0000256" key="2">
    <source>
        <dbReference type="ARBA" id="ARBA00007857"/>
    </source>
</evidence>
<organism evidence="10 11">
    <name type="scientific">Polarella glacialis</name>
    <name type="common">Dinoflagellate</name>
    <dbReference type="NCBI Taxonomy" id="89957"/>
    <lineage>
        <taxon>Eukaryota</taxon>
        <taxon>Sar</taxon>
        <taxon>Alveolata</taxon>
        <taxon>Dinophyceae</taxon>
        <taxon>Suessiales</taxon>
        <taxon>Suessiaceae</taxon>
        <taxon>Polarella</taxon>
    </lineage>
</organism>
<evidence type="ECO:0000256" key="4">
    <source>
        <dbReference type="ARBA" id="ARBA00023242"/>
    </source>
</evidence>
<feature type="compositionally biased region" description="Low complexity" evidence="5">
    <location>
        <begin position="1358"/>
        <end position="1378"/>
    </location>
</feature>
<dbReference type="GO" id="GO:0006397">
    <property type="term" value="P:mRNA processing"/>
    <property type="evidence" value="ECO:0007669"/>
    <property type="project" value="InterPro"/>
</dbReference>
<dbReference type="PANTHER" id="PTHR21597">
    <property type="entry name" value="THO2 PROTEIN"/>
    <property type="match status" value="1"/>
</dbReference>
<evidence type="ECO:0000259" key="7">
    <source>
        <dbReference type="Pfam" id="PF11262"/>
    </source>
</evidence>
<feature type="domain" description="THO complex subunitTHOC2 N-terminal" evidence="8">
    <location>
        <begin position="666"/>
        <end position="745"/>
    </location>
</feature>
<dbReference type="InterPro" id="IPR032302">
    <property type="entry name" value="THOC2_N"/>
</dbReference>
<keyword evidence="4" id="KW-0539">Nucleus</keyword>
<feature type="compositionally biased region" description="Low complexity" evidence="5">
    <location>
        <begin position="1550"/>
        <end position="1560"/>
    </location>
</feature>
<dbReference type="InterPro" id="IPR021418">
    <property type="entry name" value="THO_THOC2_C"/>
</dbReference>
<feature type="region of interest" description="Disordered" evidence="5">
    <location>
        <begin position="1322"/>
        <end position="1585"/>
    </location>
</feature>
<feature type="compositionally biased region" description="Basic and acidic residues" evidence="5">
    <location>
        <begin position="1322"/>
        <end position="1343"/>
    </location>
</feature>
<dbReference type="Pfam" id="PF11732">
    <property type="entry name" value="Thoc2"/>
    <property type="match status" value="1"/>
</dbReference>
<feature type="chain" id="PRO_5032582217" description="THO complex subunit 2" evidence="6">
    <location>
        <begin position="18"/>
        <end position="1585"/>
    </location>
</feature>
<dbReference type="Proteomes" id="UP000626109">
    <property type="component" value="Unassembled WGS sequence"/>
</dbReference>
<evidence type="ECO:0000256" key="5">
    <source>
        <dbReference type="SAM" id="MobiDB-lite"/>
    </source>
</evidence>
<dbReference type="Pfam" id="PF16134">
    <property type="entry name" value="THOC2_N"/>
    <property type="match status" value="2"/>
</dbReference>
<feature type="domain" description="THO complex subunitTHOC2 C-terminal" evidence="7">
    <location>
        <begin position="1008"/>
        <end position="1311"/>
    </location>
</feature>
<dbReference type="Pfam" id="PF11262">
    <property type="entry name" value="Tho2"/>
    <property type="match status" value="1"/>
</dbReference>
<feature type="compositionally biased region" description="Basic and acidic residues" evidence="5">
    <location>
        <begin position="1499"/>
        <end position="1516"/>
    </location>
</feature>
<dbReference type="GO" id="GO:0000445">
    <property type="term" value="C:THO complex part of transcription export complex"/>
    <property type="evidence" value="ECO:0007669"/>
    <property type="project" value="TreeGrafter"/>
</dbReference>
<feature type="domain" description="THO complex subunit 2 N-terminal" evidence="9">
    <location>
        <begin position="85"/>
        <end position="388"/>
    </location>
</feature>
<evidence type="ECO:0000313" key="10">
    <source>
        <dbReference type="EMBL" id="CAE8674109.1"/>
    </source>
</evidence>